<dbReference type="EMBL" id="VSSQ01000580">
    <property type="protein sequence ID" value="MPL97918.1"/>
    <property type="molecule type" value="Genomic_DNA"/>
</dbReference>
<dbReference type="PROSITE" id="PS01040">
    <property type="entry name" value="SBP_BACTERIAL_5"/>
    <property type="match status" value="1"/>
</dbReference>
<evidence type="ECO:0000259" key="4">
    <source>
        <dbReference type="Pfam" id="PF00496"/>
    </source>
</evidence>
<protein>
    <submittedName>
        <fullName evidence="5">Glutathione-binding protein GsiB</fullName>
    </submittedName>
</protein>
<dbReference type="InterPro" id="IPR023765">
    <property type="entry name" value="SBP_5_CS"/>
</dbReference>
<organism evidence="5">
    <name type="scientific">bioreactor metagenome</name>
    <dbReference type="NCBI Taxonomy" id="1076179"/>
    <lineage>
        <taxon>unclassified sequences</taxon>
        <taxon>metagenomes</taxon>
        <taxon>ecological metagenomes</taxon>
    </lineage>
</organism>
<gene>
    <name evidence="5" type="primary">gsiB_4</name>
    <name evidence="5" type="ORF">SDC9_44114</name>
</gene>
<dbReference type="Pfam" id="PF00496">
    <property type="entry name" value="SBP_bac_5"/>
    <property type="match status" value="1"/>
</dbReference>
<evidence type="ECO:0000256" key="3">
    <source>
        <dbReference type="ARBA" id="ARBA00022729"/>
    </source>
</evidence>
<dbReference type="PANTHER" id="PTHR30290:SF9">
    <property type="entry name" value="OLIGOPEPTIDE-BINDING PROTEIN APPA"/>
    <property type="match status" value="1"/>
</dbReference>
<name>A0A644W2W4_9ZZZZ</name>
<evidence type="ECO:0000256" key="2">
    <source>
        <dbReference type="ARBA" id="ARBA00022448"/>
    </source>
</evidence>
<comment type="caution">
    <text evidence="5">The sequence shown here is derived from an EMBL/GenBank/DDBJ whole genome shotgun (WGS) entry which is preliminary data.</text>
</comment>
<comment type="similarity">
    <text evidence="1">Belongs to the bacterial solute-binding protein 5 family.</text>
</comment>
<dbReference type="InterPro" id="IPR039424">
    <property type="entry name" value="SBP_5"/>
</dbReference>
<evidence type="ECO:0000256" key="1">
    <source>
        <dbReference type="ARBA" id="ARBA00005695"/>
    </source>
</evidence>
<dbReference type="InterPro" id="IPR000914">
    <property type="entry name" value="SBP_5_dom"/>
</dbReference>
<accession>A0A644W2W4</accession>
<reference evidence="5" key="1">
    <citation type="submission" date="2019-08" db="EMBL/GenBank/DDBJ databases">
        <authorList>
            <person name="Kucharzyk K."/>
            <person name="Murdoch R.W."/>
            <person name="Higgins S."/>
            <person name="Loffler F."/>
        </authorList>
    </citation>
    <scope>NUCLEOTIDE SEQUENCE</scope>
</reference>
<dbReference type="Gene3D" id="3.10.105.10">
    <property type="entry name" value="Dipeptide-binding Protein, Domain 3"/>
    <property type="match status" value="1"/>
</dbReference>
<dbReference type="PIRSF" id="PIRSF002741">
    <property type="entry name" value="MppA"/>
    <property type="match status" value="1"/>
</dbReference>
<dbReference type="GO" id="GO:0043190">
    <property type="term" value="C:ATP-binding cassette (ABC) transporter complex"/>
    <property type="evidence" value="ECO:0007669"/>
    <property type="project" value="InterPro"/>
</dbReference>
<dbReference type="Gene3D" id="3.90.76.10">
    <property type="entry name" value="Dipeptide-binding Protein, Domain 1"/>
    <property type="match status" value="1"/>
</dbReference>
<dbReference type="SUPFAM" id="SSF53850">
    <property type="entry name" value="Periplasmic binding protein-like II"/>
    <property type="match status" value="1"/>
</dbReference>
<dbReference type="GO" id="GO:0015833">
    <property type="term" value="P:peptide transport"/>
    <property type="evidence" value="ECO:0007669"/>
    <property type="project" value="TreeGrafter"/>
</dbReference>
<evidence type="ECO:0000313" key="5">
    <source>
        <dbReference type="EMBL" id="MPL97918.1"/>
    </source>
</evidence>
<dbReference type="AlphaFoldDB" id="A0A644W2W4"/>
<dbReference type="InterPro" id="IPR030678">
    <property type="entry name" value="Peptide/Ni-bd"/>
</dbReference>
<keyword evidence="3" id="KW-0732">Signal</keyword>
<dbReference type="GO" id="GO:0042597">
    <property type="term" value="C:periplasmic space"/>
    <property type="evidence" value="ECO:0007669"/>
    <property type="project" value="UniProtKB-ARBA"/>
</dbReference>
<sequence>MQKGMRLGKPVKINAKGNFFPASLRKYIEGDDRMKGNSRTKATLLAVSAAVLLCLFAVPALAKDTLVVANIYDARTLDPIVQNEVATSGMCLHIYDTLLALDQENNLVPMLAEKWEQIDDVTYKFALRKGVKFHNGEPFSAKDVKYTVERAQTPVGSAIRQYSEVVDKVEIVDDYTVIFKLKAPFTPFLMSLSHTWGSIVNQKAVEAAGESYGMNPVGTGPFKFKSWNKGDRIVLERNDDYWGKKPAYKELVMRAVAESINRTIELESGAVDIAYRVPVTDIKRVEENEKLTLYRHLENSTSYMGFNCAKAPWDNPKVRQAVRLALDNVGMQKAVFRGTGRAPNAPVAPSVKYSDKDIPYVKRDVEAAKKLLAEAGVQLPLKAEIWTNDYKPRRDLATIIQAQLKEVGIEVEHKVLEWGAYLDGLQKKTHDMYILGWVASVPDAEFAISGVLRSTGGSNYSFFSDAEVDALLEKGKSLPDGEERAAVYKKVQERIHELAPWVYMYNEETFHGSQKNVKGFVPSPRGYHLLTNVTFE</sequence>
<dbReference type="Gene3D" id="3.40.190.10">
    <property type="entry name" value="Periplasmic binding protein-like II"/>
    <property type="match status" value="1"/>
</dbReference>
<feature type="domain" description="Solute-binding protein family 5" evidence="4">
    <location>
        <begin position="107"/>
        <end position="458"/>
    </location>
</feature>
<dbReference type="GO" id="GO:1904680">
    <property type="term" value="F:peptide transmembrane transporter activity"/>
    <property type="evidence" value="ECO:0007669"/>
    <property type="project" value="TreeGrafter"/>
</dbReference>
<proteinExistence type="inferred from homology"/>
<keyword evidence="2" id="KW-0813">Transport</keyword>
<dbReference type="PANTHER" id="PTHR30290">
    <property type="entry name" value="PERIPLASMIC BINDING COMPONENT OF ABC TRANSPORTER"/>
    <property type="match status" value="1"/>
</dbReference>